<proteinExistence type="predicted"/>
<feature type="region of interest" description="Disordered" evidence="1">
    <location>
        <begin position="1"/>
        <end position="30"/>
    </location>
</feature>
<feature type="compositionally biased region" description="Basic and acidic residues" evidence="1">
    <location>
        <begin position="339"/>
        <end position="354"/>
    </location>
</feature>
<feature type="compositionally biased region" description="Low complexity" evidence="1">
    <location>
        <begin position="624"/>
        <end position="634"/>
    </location>
</feature>
<feature type="compositionally biased region" description="Polar residues" evidence="1">
    <location>
        <begin position="546"/>
        <end position="563"/>
    </location>
</feature>
<accession>A0A9W8GKQ5</accession>
<feature type="region of interest" description="Disordered" evidence="1">
    <location>
        <begin position="242"/>
        <end position="809"/>
    </location>
</feature>
<dbReference type="EMBL" id="JANBTX010000007">
    <property type="protein sequence ID" value="KAJ2690774.1"/>
    <property type="molecule type" value="Genomic_DNA"/>
</dbReference>
<feature type="region of interest" description="Disordered" evidence="1">
    <location>
        <begin position="92"/>
        <end position="122"/>
    </location>
</feature>
<feature type="compositionally biased region" description="Polar residues" evidence="1">
    <location>
        <begin position="697"/>
        <end position="712"/>
    </location>
</feature>
<feature type="compositionally biased region" description="Basic and acidic residues" evidence="1">
    <location>
        <begin position="584"/>
        <end position="593"/>
    </location>
</feature>
<dbReference type="OrthoDB" id="5586749at2759"/>
<dbReference type="AlphaFoldDB" id="A0A9W8GKQ5"/>
<evidence type="ECO:0000313" key="3">
    <source>
        <dbReference type="Proteomes" id="UP001151516"/>
    </source>
</evidence>
<feature type="compositionally biased region" description="Basic and acidic residues" evidence="1">
    <location>
        <begin position="98"/>
        <end position="112"/>
    </location>
</feature>
<feature type="compositionally biased region" description="Polar residues" evidence="1">
    <location>
        <begin position="382"/>
        <end position="401"/>
    </location>
</feature>
<feature type="compositionally biased region" description="Basic and acidic residues" evidence="1">
    <location>
        <begin position="611"/>
        <end position="622"/>
    </location>
</feature>
<name>A0A9W8GKQ5_9FUNG</name>
<sequence>MTAADELSMLDSGRAGSSAFDPMHLTSTSSRSRVGDFHLSFDPTAPRDPPSLDVLAEMIKEEIRQASGLKQALDRVGAETNCIATRMSTLSMADSMDSEAKDQDGAKPEAQKRVNGKPKKQVRFVVPDDVRFRWLGIFQQPTESEDASGSDPESPVPSKSQAADTAKNSNVPAATVSSPLDRVVPPLSSDKVFDDAQANGQSADLRSASHNRKIAKRSSMDGEVSDGNYVLQPFTANSSVEAVYGGSRSDTRESSMLGSGASLAHSARGRHAQGSRSTEGLYDEKAARSRLDRLLRASEARGDKDTASDASGPNGSGSFGKYSTISGKNSRRIAAQLREVPHEYSDPGEPEHTQPSKAPAVARINGRSATASPPSVMRSAFAQPSLSTSKVTVSKQHSVSPESAAAQMAPPQNGTSFGKVDVTPLLVFRSGSAHDTASNDKPPGSSRRRNSLDGSNVSSRGALRTDLAGGSGDLLQTSEVPPPPRRSQPSGLFRRVTTTAALRKHNQPADSAAMGDSEGNGDDLGGSGIIGGTREFFKHRLRSRTHSNSANLPNGTGQANGTQANGTGAPAKGGAGAVERPRKRSDAEVKSRDSSVSPPPLLPRQPALPDHLQRVPAADRRGAAKQSSNSAAASAHHKLLPPRPPPSSSSSGTQGDVFKTPQTAEALHSQRKSHDGAMTTAARGSDEHTSLGRTRLRTSSADSAQQPHQYSTVRVARGQTDVSKQLRMANGGVEEGMDGERLGTRSRSRRNTGESASSAPPLAQPQPPRKFTVNVGRGERPTSANGSDVVFDPPPVPKLPAGSPLPPMSAIISPQEAAKSLAGLAERRQHPAGDVDSIDYHLRRLRPSNNKGRRSSFMTTISNMLGRKDY</sequence>
<protein>
    <submittedName>
        <fullName evidence="2">Uncharacterized protein</fullName>
    </submittedName>
</protein>
<feature type="compositionally biased region" description="Pro residues" evidence="1">
    <location>
        <begin position="792"/>
        <end position="807"/>
    </location>
</feature>
<evidence type="ECO:0000256" key="1">
    <source>
        <dbReference type="SAM" id="MobiDB-lite"/>
    </source>
</evidence>
<organism evidence="2 3">
    <name type="scientific">Coemansia spiralis</name>
    <dbReference type="NCBI Taxonomy" id="417178"/>
    <lineage>
        <taxon>Eukaryota</taxon>
        <taxon>Fungi</taxon>
        <taxon>Fungi incertae sedis</taxon>
        <taxon>Zoopagomycota</taxon>
        <taxon>Kickxellomycotina</taxon>
        <taxon>Kickxellomycetes</taxon>
        <taxon>Kickxellales</taxon>
        <taxon>Kickxellaceae</taxon>
        <taxon>Coemansia</taxon>
    </lineage>
</organism>
<dbReference type="Proteomes" id="UP001151516">
    <property type="component" value="Unassembled WGS sequence"/>
</dbReference>
<gene>
    <name evidence="2" type="ORF">IWW39_000434</name>
</gene>
<comment type="caution">
    <text evidence="2">The sequence shown here is derived from an EMBL/GenBank/DDBJ whole genome shotgun (WGS) entry which is preliminary data.</text>
</comment>
<feature type="compositionally biased region" description="Basic and acidic residues" evidence="1">
    <location>
        <begin position="282"/>
        <end position="307"/>
    </location>
</feature>
<feature type="compositionally biased region" description="Polar residues" evidence="1">
    <location>
        <begin position="157"/>
        <end position="178"/>
    </location>
</feature>
<keyword evidence="3" id="KW-1185">Reference proteome</keyword>
<reference evidence="2" key="1">
    <citation type="submission" date="2022-07" db="EMBL/GenBank/DDBJ databases">
        <title>Phylogenomic reconstructions and comparative analyses of Kickxellomycotina fungi.</title>
        <authorList>
            <person name="Reynolds N.K."/>
            <person name="Stajich J.E."/>
            <person name="Barry K."/>
            <person name="Grigoriev I.V."/>
            <person name="Crous P."/>
            <person name="Smith M.E."/>
        </authorList>
    </citation>
    <scope>NUCLEOTIDE SEQUENCE</scope>
    <source>
        <strain evidence="2">CBS 109367</strain>
    </source>
</reference>
<feature type="compositionally biased region" description="Gly residues" evidence="1">
    <location>
        <begin position="522"/>
        <end position="531"/>
    </location>
</feature>
<feature type="region of interest" description="Disordered" evidence="1">
    <location>
        <begin position="137"/>
        <end position="229"/>
    </location>
</feature>
<evidence type="ECO:0000313" key="2">
    <source>
        <dbReference type="EMBL" id="KAJ2690774.1"/>
    </source>
</evidence>